<protein>
    <submittedName>
        <fullName evidence="1">Uncharacterized protein</fullName>
    </submittedName>
</protein>
<name>A0AAV3QG62_LITER</name>
<dbReference type="AlphaFoldDB" id="A0AAV3QG62"/>
<accession>A0AAV3QG62</accession>
<dbReference type="Proteomes" id="UP001454036">
    <property type="component" value="Unassembled WGS sequence"/>
</dbReference>
<comment type="caution">
    <text evidence="1">The sequence shown here is derived from an EMBL/GenBank/DDBJ whole genome shotgun (WGS) entry which is preliminary data.</text>
</comment>
<reference evidence="1 2" key="1">
    <citation type="submission" date="2024-01" db="EMBL/GenBank/DDBJ databases">
        <title>The complete chloroplast genome sequence of Lithospermum erythrorhizon: insights into the phylogenetic relationship among Boraginaceae species and the maternal lineages of purple gromwells.</title>
        <authorList>
            <person name="Okada T."/>
            <person name="Watanabe K."/>
        </authorList>
    </citation>
    <scope>NUCLEOTIDE SEQUENCE [LARGE SCALE GENOMIC DNA]</scope>
</reference>
<gene>
    <name evidence="1" type="ORF">LIER_17902</name>
</gene>
<keyword evidence="2" id="KW-1185">Reference proteome</keyword>
<dbReference type="EMBL" id="BAABME010004231">
    <property type="protein sequence ID" value="GAA0161630.1"/>
    <property type="molecule type" value="Genomic_DNA"/>
</dbReference>
<evidence type="ECO:0000313" key="2">
    <source>
        <dbReference type="Proteomes" id="UP001454036"/>
    </source>
</evidence>
<sequence length="162" mass="17267">MVLVARAGVLPEAKTSGVEDPSPCSGCRIGVADGPSPARKRKLPLEPWVPRDVLPGSGVTKVLGTTPGLQAHDENQEWSQEAKRGVMNCSDLPFSNFLLPLRDQGLLGVKIASPPPYPLAPLRPSMGLLAPRAAPWQTAYNALFPLLDQAEMQRVRGLGTGL</sequence>
<organism evidence="1 2">
    <name type="scientific">Lithospermum erythrorhizon</name>
    <name type="common">Purple gromwell</name>
    <name type="synonym">Lithospermum officinale var. erythrorhizon</name>
    <dbReference type="NCBI Taxonomy" id="34254"/>
    <lineage>
        <taxon>Eukaryota</taxon>
        <taxon>Viridiplantae</taxon>
        <taxon>Streptophyta</taxon>
        <taxon>Embryophyta</taxon>
        <taxon>Tracheophyta</taxon>
        <taxon>Spermatophyta</taxon>
        <taxon>Magnoliopsida</taxon>
        <taxon>eudicotyledons</taxon>
        <taxon>Gunneridae</taxon>
        <taxon>Pentapetalae</taxon>
        <taxon>asterids</taxon>
        <taxon>lamiids</taxon>
        <taxon>Boraginales</taxon>
        <taxon>Boraginaceae</taxon>
        <taxon>Boraginoideae</taxon>
        <taxon>Lithospermeae</taxon>
        <taxon>Lithospermum</taxon>
    </lineage>
</organism>
<proteinExistence type="predicted"/>
<evidence type="ECO:0000313" key="1">
    <source>
        <dbReference type="EMBL" id="GAA0161630.1"/>
    </source>
</evidence>